<dbReference type="OrthoDB" id="25996at2"/>
<dbReference type="Gene3D" id="3.10.50.40">
    <property type="match status" value="1"/>
</dbReference>
<dbReference type="STRING" id="888050.HMPREF9004_1370"/>
<dbReference type="SUPFAM" id="SSF54534">
    <property type="entry name" value="FKBP-like"/>
    <property type="match status" value="1"/>
</dbReference>
<dbReference type="Proteomes" id="UP000013015">
    <property type="component" value="Unassembled WGS sequence"/>
</dbReference>
<dbReference type="eggNOG" id="COG0545">
    <property type="taxonomic scope" value="Bacteria"/>
</dbReference>
<organism evidence="1 2">
    <name type="scientific">Schaalia cardiffensis F0333</name>
    <dbReference type="NCBI Taxonomy" id="888050"/>
    <lineage>
        <taxon>Bacteria</taxon>
        <taxon>Bacillati</taxon>
        <taxon>Actinomycetota</taxon>
        <taxon>Actinomycetes</taxon>
        <taxon>Actinomycetales</taxon>
        <taxon>Actinomycetaceae</taxon>
        <taxon>Schaalia</taxon>
    </lineage>
</organism>
<protein>
    <submittedName>
        <fullName evidence="1">Peptidyl-prolyl cis-trans isomerase</fullName>
        <ecNumber evidence="1">5.2.1.8</ecNumber>
    </submittedName>
</protein>
<dbReference type="EMBL" id="AQHZ01000023">
    <property type="protein sequence ID" value="ENO17879.1"/>
    <property type="molecule type" value="Genomic_DNA"/>
</dbReference>
<dbReference type="EC" id="5.2.1.8" evidence="1"/>
<reference evidence="1 2" key="1">
    <citation type="submission" date="2013-03" db="EMBL/GenBank/DDBJ databases">
        <title>Reference genome for the Human Microbiome Project.</title>
        <authorList>
            <person name="Aqrawi P."/>
            <person name="Ayvaz T."/>
            <person name="Bess C."/>
            <person name="Blankenburg K."/>
            <person name="Coyle M."/>
            <person name="Deng J."/>
            <person name="Forbes L."/>
            <person name="Fowler G."/>
            <person name="Francisco L."/>
            <person name="Fu Q."/>
            <person name="Gibbs R."/>
            <person name="Gross S."/>
            <person name="Gubbala S."/>
            <person name="Hale W."/>
            <person name="Hemphill L."/>
            <person name="Highlander S."/>
            <person name="Hirani K."/>
            <person name="Jackson L."/>
            <person name="Jakkamsetti A."/>
            <person name="Javaid M."/>
            <person name="Jayaseelan J.C."/>
            <person name="Jiang H."/>
            <person name="Joshi V."/>
            <person name="Korchina V."/>
            <person name="Kovar C."/>
            <person name="Lara F."/>
            <person name="Lee S."/>
            <person name="Liu Y."/>
            <person name="Mata R."/>
            <person name="Mathew T."/>
            <person name="Munidasa M."/>
            <person name="Muzny D."/>
            <person name="Nazareth L."/>
            <person name="Ngo R."/>
            <person name="Nguyen L."/>
            <person name="Nguyen N."/>
            <person name="Okwuonu G."/>
            <person name="Ongeri F."/>
            <person name="Palculict T."/>
            <person name="Patil S."/>
            <person name="Petrosino J."/>
            <person name="Pham C."/>
            <person name="Pham P."/>
            <person name="Pu L.-L."/>
            <person name="Qin X."/>
            <person name="Qu J."/>
            <person name="Reid J."/>
            <person name="Ross M."/>
            <person name="Ruth R."/>
            <person name="Saada N."/>
            <person name="San Lucas F."/>
            <person name="Santibanez J."/>
            <person name="Shang Y."/>
            <person name="Simmons D."/>
            <person name="Song X.-Z."/>
            <person name="Tang L.-Y."/>
            <person name="Thornton R."/>
            <person name="Warren J."/>
            <person name="Weissenberger G."/>
            <person name="Wilczek-Boney K."/>
            <person name="Worley K."/>
            <person name="Youmans B."/>
            <person name="Zhang J."/>
            <person name="Zhang L."/>
            <person name="Zhao Z."/>
            <person name="Zhou C."/>
            <person name="Zhu D."/>
            <person name="Zhu Y."/>
        </authorList>
    </citation>
    <scope>NUCLEOTIDE SEQUENCE [LARGE SCALE GENOMIC DNA]</scope>
    <source>
        <strain evidence="1 2">F0333</strain>
    </source>
</reference>
<dbReference type="GO" id="GO:0003755">
    <property type="term" value="F:peptidyl-prolyl cis-trans isomerase activity"/>
    <property type="evidence" value="ECO:0007669"/>
    <property type="project" value="UniProtKB-EC"/>
</dbReference>
<proteinExistence type="predicted"/>
<dbReference type="AlphaFoldDB" id="N6WCB6"/>
<dbReference type="HOGENOM" id="CLU_053307_1_0_11"/>
<dbReference type="RefSeq" id="WP_005963637.1">
    <property type="nucleotide sequence ID" value="NZ_CP040505.1"/>
</dbReference>
<sequence>MSSPFPDRRHRKRPKKRRLPWVLLGLVLVLLFSLGVLAVLRPWEEATETAQSAPLGALDAVSVSGRAGATPVISLTRPLTVGALKFRVLENGEGRDISSGSPVLLSLSSFDGASGASKSPRGRPRLVVGHAHPEALGVDLASLVIGQKEGARIVTIRPLGSQADGTTPSEITVIDILASSAYGDENTGEHAGPLQVEMTADGPLVTHDASVPRGTSVQTLIRGDGPQVREHDRVVAQYAVIGWSDSLVRSSTWLDGMPQLVPLDSTMKGLSEALVDRRVGSRLAITVPPDLATGDDTLCIVIDILGTEPAGEDEPEAEDESAR</sequence>
<comment type="caution">
    <text evidence="1">The sequence shown here is derived from an EMBL/GenBank/DDBJ whole genome shotgun (WGS) entry which is preliminary data.</text>
</comment>
<dbReference type="PATRIC" id="fig|888050.3.peg.1308"/>
<keyword evidence="2" id="KW-1185">Reference proteome</keyword>
<gene>
    <name evidence="1" type="ORF">HMPREF9004_1370</name>
</gene>
<evidence type="ECO:0000313" key="2">
    <source>
        <dbReference type="Proteomes" id="UP000013015"/>
    </source>
</evidence>
<keyword evidence="1" id="KW-0413">Isomerase</keyword>
<name>N6WCB6_9ACTO</name>
<accession>N6WCB6</accession>
<evidence type="ECO:0000313" key="1">
    <source>
        <dbReference type="EMBL" id="ENO17879.1"/>
    </source>
</evidence>
<dbReference type="InterPro" id="IPR046357">
    <property type="entry name" value="PPIase_dom_sf"/>
</dbReference>